<keyword evidence="2" id="KW-1185">Reference proteome</keyword>
<organism evidence="3">
    <name type="scientific">Brugia pahangi</name>
    <name type="common">Filarial nematode worm</name>
    <dbReference type="NCBI Taxonomy" id="6280"/>
    <lineage>
        <taxon>Eukaryota</taxon>
        <taxon>Metazoa</taxon>
        <taxon>Ecdysozoa</taxon>
        <taxon>Nematoda</taxon>
        <taxon>Chromadorea</taxon>
        <taxon>Rhabditida</taxon>
        <taxon>Spirurina</taxon>
        <taxon>Spiruromorpha</taxon>
        <taxon>Filarioidea</taxon>
        <taxon>Onchocercidae</taxon>
        <taxon>Brugia</taxon>
    </lineage>
</organism>
<evidence type="ECO:0000313" key="3">
    <source>
        <dbReference type="WBParaSite" id="BPAG_0001000701-mRNA-1"/>
    </source>
</evidence>
<reference evidence="3" key="1">
    <citation type="submission" date="2017-02" db="UniProtKB">
        <authorList>
            <consortium name="WormBaseParasite"/>
        </authorList>
    </citation>
    <scope>IDENTIFICATION</scope>
</reference>
<gene>
    <name evidence="1" type="ORF">BPAG_LOCUS9969</name>
</gene>
<dbReference type="Proteomes" id="UP000278627">
    <property type="component" value="Unassembled WGS sequence"/>
</dbReference>
<dbReference type="EMBL" id="UZAD01013171">
    <property type="protein sequence ID" value="VDN91155.1"/>
    <property type="molecule type" value="Genomic_DNA"/>
</dbReference>
<evidence type="ECO:0000313" key="2">
    <source>
        <dbReference type="Proteomes" id="UP000278627"/>
    </source>
</evidence>
<name>A0A0N4TNE5_BRUPA</name>
<reference evidence="1 2" key="2">
    <citation type="submission" date="2018-11" db="EMBL/GenBank/DDBJ databases">
        <authorList>
            <consortium name="Pathogen Informatics"/>
        </authorList>
    </citation>
    <scope>NUCLEOTIDE SEQUENCE [LARGE SCALE GENOMIC DNA]</scope>
</reference>
<dbReference type="AlphaFoldDB" id="A0A0N4TNE5"/>
<protein>
    <submittedName>
        <fullName evidence="1 3">Uncharacterized protein</fullName>
    </submittedName>
</protein>
<sequence length="70" mass="8011">MAKPHYEAPAFLIAENSQPVCSSNYATAAIYSAKERETDMQENSIYTEDVYSVQFDSDSDMQMLFLPQYQ</sequence>
<proteinExistence type="predicted"/>
<evidence type="ECO:0000313" key="1">
    <source>
        <dbReference type="EMBL" id="VDN91155.1"/>
    </source>
</evidence>
<accession>A0A0N4TNE5</accession>
<dbReference type="WBParaSite" id="BPAG_0001000701-mRNA-1">
    <property type="protein sequence ID" value="BPAG_0001000701-mRNA-1"/>
    <property type="gene ID" value="BPAG_0001000701"/>
</dbReference>